<evidence type="ECO:0000313" key="1">
    <source>
        <dbReference type="EMBL" id="WXC80816.1"/>
    </source>
</evidence>
<evidence type="ECO:0000313" key="2">
    <source>
        <dbReference type="Proteomes" id="UP001432046"/>
    </source>
</evidence>
<gene>
    <name evidence="1" type="ORF">WDK88_03995</name>
</gene>
<dbReference type="InterPro" id="IPR017601">
    <property type="entry name" value="DGQHR-contain_dom"/>
</dbReference>
<dbReference type="EMBL" id="CP147711">
    <property type="protein sequence ID" value="WXC80816.1"/>
    <property type="molecule type" value="Genomic_DNA"/>
</dbReference>
<keyword evidence="2" id="KW-1185">Reference proteome</keyword>
<reference evidence="1" key="1">
    <citation type="journal article" date="2021" name="Int. J. Syst. Evol. Microbiol.">
        <title>Bradyrhizobium septentrionale sp. nov. (sv. septentrionale) and Bradyrhizobium quebecense sp. nov. (sv. septentrionale) associated with legumes native to Canada possess rearranged symbiosis genes and numerous insertion sequences.</title>
        <authorList>
            <person name="Bromfield E.S.P."/>
            <person name="Cloutier S."/>
        </authorList>
    </citation>
    <scope>NUCLEOTIDE SEQUENCE</scope>
    <source>
        <strain evidence="1">5S5</strain>
    </source>
</reference>
<proteinExistence type="predicted"/>
<dbReference type="CDD" id="cd16413">
    <property type="entry name" value="DGQHR_domain"/>
    <property type="match status" value="1"/>
</dbReference>
<sequence length="377" mass="41724">MSKIVIPAARVKQGALTLYATALRVKDIVTSNFYSVETLDPADEASDGYQRLLNTARAKKLADYIIKGQDSHDAFLPTSVFLATDKTVPFNEKESTIEIDTSILCPLSVVDGQHRLEGLKMAALKDSRVLDFEIPVNIAVGLPKIAQMCHFLIVNTTQKSVDKAVEQRIIARLTDALDVEDLPSLPKWILKTVERGEVEKAIKIVDYLNKAEGSPWKGKILMANSDGDGATINQRSFVKAIVKYVLTANNPLSSFNDFEKEKKIFLNYWKAVATQLDDGNASVLYKYNGVELFCKFSIPFFMKLLDRGSFTVPTMEKLLGDCFENVEGDYAGVGHPDWWSKGSKASFLNAGAINVVSQEMSKALHKVSMNTAAQIEL</sequence>
<protein>
    <submittedName>
        <fullName evidence="1">DGQHR domain-containing protein</fullName>
    </submittedName>
</protein>
<dbReference type="Pfam" id="PF14072">
    <property type="entry name" value="DndB"/>
    <property type="match status" value="1"/>
</dbReference>
<dbReference type="InterPro" id="IPR017642">
    <property type="entry name" value="DNA_S_mod_DndB"/>
</dbReference>
<accession>A0ABZ2P267</accession>
<dbReference type="RefSeq" id="WP_338834115.1">
    <property type="nucleotide sequence ID" value="NZ_CP147711.1"/>
</dbReference>
<dbReference type="Proteomes" id="UP001432046">
    <property type="component" value="Chromosome"/>
</dbReference>
<dbReference type="NCBIfam" id="TIGR03187">
    <property type="entry name" value="DGQHR"/>
    <property type="match status" value="1"/>
</dbReference>
<reference evidence="1" key="2">
    <citation type="submission" date="2024-03" db="EMBL/GenBank/DDBJ databases">
        <authorList>
            <person name="Bromfield E.S.P."/>
            <person name="Cloutier S."/>
        </authorList>
    </citation>
    <scope>NUCLEOTIDE SEQUENCE</scope>
    <source>
        <strain evidence="1">5S5</strain>
    </source>
</reference>
<organism evidence="1 2">
    <name type="scientific">Bradyrhizobium septentrionale</name>
    <dbReference type="NCBI Taxonomy" id="1404411"/>
    <lineage>
        <taxon>Bacteria</taxon>
        <taxon>Pseudomonadati</taxon>
        <taxon>Pseudomonadota</taxon>
        <taxon>Alphaproteobacteria</taxon>
        <taxon>Hyphomicrobiales</taxon>
        <taxon>Nitrobacteraceae</taxon>
        <taxon>Bradyrhizobium</taxon>
    </lineage>
</organism>
<name>A0ABZ2P267_9BRAD</name>